<evidence type="ECO:0000256" key="1">
    <source>
        <dbReference type="SAM" id="MobiDB-lite"/>
    </source>
</evidence>
<reference evidence="3 5" key="1">
    <citation type="submission" date="2017-10" db="EMBL/GenBank/DDBJ databases">
        <title>Genomics of the genus Arcobacter.</title>
        <authorList>
            <person name="Perez-Cataluna A."/>
            <person name="Figueras M.J."/>
        </authorList>
    </citation>
    <scope>NUCLEOTIDE SEQUENCE [LARGE SCALE GENOMIC DNA]</scope>
    <source>
        <strain evidence="3 5">CECT 7835</strain>
    </source>
</reference>
<evidence type="ECO:0000313" key="5">
    <source>
        <dbReference type="Proteomes" id="UP000289193"/>
    </source>
</evidence>
<dbReference type="AlphaFoldDB" id="A0AAX2A7W2"/>
<reference evidence="2 4" key="2">
    <citation type="submission" date="2018-07" db="EMBL/GenBank/DDBJ databases">
        <title>Complete genome of the Arcobacter bivalviorum type strain LMG 26154.</title>
        <authorList>
            <person name="Miller W.G."/>
            <person name="Yee E."/>
            <person name="Bono J.L."/>
        </authorList>
    </citation>
    <scope>NUCLEOTIDE SEQUENCE [LARGE SCALE GENOMIC DNA]</scope>
    <source>
        <strain evidence="2 4">LMG 26154</strain>
    </source>
</reference>
<evidence type="ECO:0000313" key="4">
    <source>
        <dbReference type="Proteomes" id="UP000253850"/>
    </source>
</evidence>
<dbReference type="Proteomes" id="UP000253850">
    <property type="component" value="Chromosome"/>
</dbReference>
<gene>
    <name evidence="2" type="ORF">ABIV_0287</name>
    <name evidence="3" type="ORF">CRV05_09805</name>
</gene>
<dbReference type="KEGG" id="hbv:ABIV_0287"/>
<feature type="compositionally biased region" description="Polar residues" evidence="1">
    <location>
        <begin position="20"/>
        <end position="31"/>
    </location>
</feature>
<evidence type="ECO:0000313" key="2">
    <source>
        <dbReference type="EMBL" id="AXH11319.1"/>
    </source>
</evidence>
<dbReference type="EMBL" id="PDKM01000005">
    <property type="protein sequence ID" value="RXK09584.1"/>
    <property type="molecule type" value="Genomic_DNA"/>
</dbReference>
<organism evidence="3 5">
    <name type="scientific">Halarcobacter bivalviorum</name>
    <dbReference type="NCBI Taxonomy" id="663364"/>
    <lineage>
        <taxon>Bacteria</taxon>
        <taxon>Pseudomonadati</taxon>
        <taxon>Campylobacterota</taxon>
        <taxon>Epsilonproteobacteria</taxon>
        <taxon>Campylobacterales</taxon>
        <taxon>Arcobacteraceae</taxon>
        <taxon>Halarcobacter</taxon>
    </lineage>
</organism>
<name>A0AAX2A7W2_9BACT</name>
<dbReference type="RefSeq" id="WP_114838200.1">
    <property type="nucleotide sequence ID" value="NZ_CP031217.1"/>
</dbReference>
<evidence type="ECO:0000313" key="3">
    <source>
        <dbReference type="EMBL" id="RXK09584.1"/>
    </source>
</evidence>
<dbReference type="EMBL" id="CP031217">
    <property type="protein sequence ID" value="AXH11319.1"/>
    <property type="molecule type" value="Genomic_DNA"/>
</dbReference>
<sequence length="89" mass="9976">MNLQRKIPPQEEPKTEEQTLSQNEDNSSESGSMIEDIEVGSGCVADMQKVSNPAPSQRELELNEILNSPMLDKAKELLHVKKITVKTRN</sequence>
<feature type="region of interest" description="Disordered" evidence="1">
    <location>
        <begin position="1"/>
        <end position="33"/>
    </location>
</feature>
<protein>
    <submittedName>
        <fullName evidence="3">Uncharacterized protein</fullName>
    </submittedName>
</protein>
<dbReference type="Proteomes" id="UP000289193">
    <property type="component" value="Unassembled WGS sequence"/>
</dbReference>
<accession>A0AAX2A7W2</accession>
<proteinExistence type="predicted"/>
<keyword evidence="5" id="KW-1185">Reference proteome</keyword>
<feature type="compositionally biased region" description="Basic and acidic residues" evidence="1">
    <location>
        <begin position="8"/>
        <end position="17"/>
    </location>
</feature>